<dbReference type="PROSITE" id="PS00196">
    <property type="entry name" value="COPPER_BLUE"/>
    <property type="match status" value="1"/>
</dbReference>
<organism evidence="10 11">
    <name type="scientific">Comamonas brasiliensis</name>
    <dbReference type="NCBI Taxonomy" id="1812482"/>
    <lineage>
        <taxon>Bacteria</taxon>
        <taxon>Pseudomonadati</taxon>
        <taxon>Pseudomonadota</taxon>
        <taxon>Betaproteobacteria</taxon>
        <taxon>Burkholderiales</taxon>
        <taxon>Comamonadaceae</taxon>
        <taxon>Comamonas</taxon>
    </lineage>
</organism>
<evidence type="ECO:0000256" key="4">
    <source>
        <dbReference type="ARBA" id="ARBA00022764"/>
    </source>
</evidence>
<dbReference type="InterPro" id="IPR028871">
    <property type="entry name" value="BlueCu_1_BS"/>
</dbReference>
<keyword evidence="8" id="KW-0732">Signal</keyword>
<keyword evidence="4 8" id="KW-0574">Periplasm</keyword>
<dbReference type="InterPro" id="IPR014068">
    <property type="entry name" value="Azurin"/>
</dbReference>
<name>A0ABS5LPU0_9BURK</name>
<keyword evidence="5 8" id="KW-0249">Electron transport</keyword>
<comment type="function">
    <text evidence="8">Transfers electrons from cytochrome c551 to cytochrome oxidase.</text>
</comment>
<comment type="subcellular location">
    <subcellularLocation>
        <location evidence="1 8">Periplasm</location>
    </subcellularLocation>
</comment>
<evidence type="ECO:0000256" key="6">
    <source>
        <dbReference type="ARBA" id="ARBA00023008"/>
    </source>
</evidence>
<dbReference type="InterPro" id="IPR008972">
    <property type="entry name" value="Cupredoxin"/>
</dbReference>
<evidence type="ECO:0000259" key="9">
    <source>
        <dbReference type="Pfam" id="PF00127"/>
    </source>
</evidence>
<dbReference type="CDD" id="cd13922">
    <property type="entry name" value="Azurin"/>
    <property type="match status" value="1"/>
</dbReference>
<feature type="chain" id="PRO_5044958535" description="Azurin" evidence="8">
    <location>
        <begin position="27"/>
        <end position="159"/>
    </location>
</feature>
<dbReference type="InterPro" id="IPR050845">
    <property type="entry name" value="Cu-binding_ET"/>
</dbReference>
<accession>A0ABS5LPU0</accession>
<keyword evidence="3 8" id="KW-0479">Metal-binding</keyword>
<dbReference type="RefSeq" id="WP_211456372.1">
    <property type="nucleotide sequence ID" value="NZ_JAANES010000001.1"/>
</dbReference>
<dbReference type="Proteomes" id="UP001647436">
    <property type="component" value="Unassembled WGS sequence"/>
</dbReference>
<feature type="signal peptide" evidence="8">
    <location>
        <begin position="1"/>
        <end position="26"/>
    </location>
</feature>
<sequence>MKLFTSSICHLTALAALSLFGGPVLAQHTDPVCQAHIQGQPGKKFDMTELRVSKRCEQFTVHLVHTGKKPWQAAGHNWVLTRSKDTEAVIREGLQSGPEHAWLSHSDARILAATQILSGGEHASVTFPVQRLVHGEDYIYFCSFPTHAQPMRGKLVVID</sequence>
<proteinExistence type="predicted"/>
<gene>
    <name evidence="10" type="ORF">DJFAAGMI_01247</name>
</gene>
<evidence type="ECO:0000256" key="2">
    <source>
        <dbReference type="ARBA" id="ARBA00022448"/>
    </source>
</evidence>
<evidence type="ECO:0000256" key="5">
    <source>
        <dbReference type="ARBA" id="ARBA00022982"/>
    </source>
</evidence>
<protein>
    <recommendedName>
        <fullName evidence="8">Azurin</fullName>
    </recommendedName>
</protein>
<dbReference type="NCBIfam" id="TIGR02695">
    <property type="entry name" value="azurin"/>
    <property type="match status" value="1"/>
</dbReference>
<feature type="domain" description="Blue (type 1) copper" evidence="9">
    <location>
        <begin position="44"/>
        <end position="157"/>
    </location>
</feature>
<dbReference type="SUPFAM" id="SSF49503">
    <property type="entry name" value="Cupredoxins"/>
    <property type="match status" value="1"/>
</dbReference>
<reference evidence="10 11" key="1">
    <citation type="submission" date="2020-03" db="EMBL/GenBank/DDBJ databases">
        <title>The role of nitrogen metabolism on polyethylene biodegradation.</title>
        <authorList>
            <person name="Peixoto J."/>
            <person name="Vizzotto C.S."/>
            <person name="Ramos A."/>
            <person name="Alves G."/>
            <person name="Steindorff A."/>
            <person name="Kruger R."/>
        </authorList>
    </citation>
    <scope>NUCLEOTIDE SEQUENCE [LARGE SCALE GENOMIC DNA]</scope>
    <source>
        <strain evidence="10 11">PE63</strain>
    </source>
</reference>
<evidence type="ECO:0000256" key="1">
    <source>
        <dbReference type="ARBA" id="ARBA00004418"/>
    </source>
</evidence>
<evidence type="ECO:0000313" key="10">
    <source>
        <dbReference type="EMBL" id="MBS3018515.1"/>
    </source>
</evidence>
<keyword evidence="2 8" id="KW-0813">Transport</keyword>
<dbReference type="PANTHER" id="PTHR38439">
    <property type="entry name" value="AURACYANIN-B"/>
    <property type="match status" value="1"/>
</dbReference>
<dbReference type="InterPro" id="IPR000923">
    <property type="entry name" value="BlueCu_1"/>
</dbReference>
<dbReference type="PANTHER" id="PTHR38439:SF2">
    <property type="entry name" value="OUTER MEMBRANE PROTEIN H.8"/>
    <property type="match status" value="1"/>
</dbReference>
<keyword evidence="7" id="KW-1015">Disulfide bond</keyword>
<dbReference type="Pfam" id="PF00127">
    <property type="entry name" value="Copper-bind"/>
    <property type="match status" value="1"/>
</dbReference>
<evidence type="ECO:0000256" key="7">
    <source>
        <dbReference type="ARBA" id="ARBA00023157"/>
    </source>
</evidence>
<evidence type="ECO:0000313" key="11">
    <source>
        <dbReference type="Proteomes" id="UP001647436"/>
    </source>
</evidence>
<keyword evidence="6 8" id="KW-0186">Copper</keyword>
<evidence type="ECO:0000256" key="3">
    <source>
        <dbReference type="ARBA" id="ARBA00022723"/>
    </source>
</evidence>
<evidence type="ECO:0000256" key="8">
    <source>
        <dbReference type="RuleBase" id="RU363017"/>
    </source>
</evidence>
<keyword evidence="11" id="KW-1185">Reference proteome</keyword>
<dbReference type="Gene3D" id="2.60.40.420">
    <property type="entry name" value="Cupredoxins - blue copper proteins"/>
    <property type="match status" value="1"/>
</dbReference>
<comment type="caution">
    <text evidence="10">The sequence shown here is derived from an EMBL/GenBank/DDBJ whole genome shotgun (WGS) entry which is preliminary data.</text>
</comment>
<dbReference type="EMBL" id="JAANES010000001">
    <property type="protein sequence ID" value="MBS3018515.1"/>
    <property type="molecule type" value="Genomic_DNA"/>
</dbReference>